<keyword evidence="1" id="KW-0472">Membrane</keyword>
<sequence>MSSSSQGLVSSKSASRHLFLPKTQAAVSLFLFCVASIYLRICTFPTRGMTDIYAPYFIVPCSWRNSKLRVYAKVSM</sequence>
<organism evidence="2 3">
    <name type="scientific">Pyrenophora seminiperda CCB06</name>
    <dbReference type="NCBI Taxonomy" id="1302712"/>
    <lineage>
        <taxon>Eukaryota</taxon>
        <taxon>Fungi</taxon>
        <taxon>Dikarya</taxon>
        <taxon>Ascomycota</taxon>
        <taxon>Pezizomycotina</taxon>
        <taxon>Dothideomycetes</taxon>
        <taxon>Pleosporomycetidae</taxon>
        <taxon>Pleosporales</taxon>
        <taxon>Pleosporineae</taxon>
        <taxon>Pleosporaceae</taxon>
        <taxon>Pyrenophora</taxon>
    </lineage>
</organism>
<dbReference type="AlphaFoldDB" id="A0A3M7LZN8"/>
<keyword evidence="3" id="KW-1185">Reference proteome</keyword>
<feature type="transmembrane region" description="Helical" evidence="1">
    <location>
        <begin position="20"/>
        <end position="39"/>
    </location>
</feature>
<accession>A0A3M7LZN8</accession>
<gene>
    <name evidence="2" type="ORF">GMOD_00001571</name>
</gene>
<evidence type="ECO:0000256" key="1">
    <source>
        <dbReference type="SAM" id="Phobius"/>
    </source>
</evidence>
<dbReference type="Proteomes" id="UP000265663">
    <property type="component" value="Unassembled WGS sequence"/>
</dbReference>
<reference evidence="2 3" key="1">
    <citation type="journal article" date="2014" name="PLoS ONE">
        <title>De novo Genome Assembly of the Fungal Plant Pathogen Pyrenophora semeniperda.</title>
        <authorList>
            <person name="Soliai M.M."/>
            <person name="Meyer S.E."/>
            <person name="Udall J.A."/>
            <person name="Elzinga D.E."/>
            <person name="Hermansen R.A."/>
            <person name="Bodily P.M."/>
            <person name="Hart A.A."/>
            <person name="Coleman C.E."/>
        </authorList>
    </citation>
    <scope>NUCLEOTIDE SEQUENCE [LARGE SCALE GENOMIC DNA]</scope>
    <source>
        <strain evidence="2 3">CCB06</strain>
        <tissue evidence="2">Mycelium</tissue>
    </source>
</reference>
<name>A0A3M7LZN8_9PLEO</name>
<keyword evidence="1" id="KW-0812">Transmembrane</keyword>
<evidence type="ECO:0000313" key="2">
    <source>
        <dbReference type="EMBL" id="RMZ67620.1"/>
    </source>
</evidence>
<dbReference type="EMBL" id="KE747810">
    <property type="protein sequence ID" value="RMZ67620.1"/>
    <property type="molecule type" value="Genomic_DNA"/>
</dbReference>
<evidence type="ECO:0000313" key="3">
    <source>
        <dbReference type="Proteomes" id="UP000265663"/>
    </source>
</evidence>
<keyword evidence="1" id="KW-1133">Transmembrane helix</keyword>
<proteinExistence type="predicted"/>
<protein>
    <submittedName>
        <fullName evidence="2">Uncharacterized protein</fullName>
    </submittedName>
</protein>